<dbReference type="InterPro" id="IPR056435">
    <property type="entry name" value="DPOD/Z_N"/>
</dbReference>
<gene>
    <name evidence="19" type="ORF">ABMA28_000791</name>
</gene>
<feature type="domain" description="DNA polymerase delta/zeta catalytic subunit N-terminal" evidence="17">
    <location>
        <begin position="68"/>
        <end position="145"/>
    </location>
</feature>
<dbReference type="Gene3D" id="1.10.132.60">
    <property type="entry name" value="DNA polymerase family B, C-terminal domain"/>
    <property type="match status" value="1"/>
</dbReference>
<evidence type="ECO:0000256" key="10">
    <source>
        <dbReference type="ARBA" id="ARBA00023014"/>
    </source>
</evidence>
<evidence type="ECO:0000256" key="13">
    <source>
        <dbReference type="RuleBase" id="RU000442"/>
    </source>
</evidence>
<dbReference type="InterPro" id="IPR056447">
    <property type="entry name" value="REV3_N"/>
</dbReference>
<dbReference type="Gene3D" id="1.10.287.690">
    <property type="entry name" value="Helix hairpin bin"/>
    <property type="match status" value="1"/>
</dbReference>
<name>A0ABD0T3J7_LOXSC</name>
<dbReference type="CDD" id="cd05778">
    <property type="entry name" value="DNA_polB_zeta_exo"/>
    <property type="match status" value="1"/>
</dbReference>
<evidence type="ECO:0000259" key="16">
    <source>
        <dbReference type="Pfam" id="PF03104"/>
    </source>
</evidence>
<keyword evidence="7" id="KW-0862">Zinc</keyword>
<evidence type="ECO:0000256" key="9">
    <source>
        <dbReference type="ARBA" id="ARBA00023004"/>
    </source>
</evidence>
<keyword evidence="13" id="KW-0235">DNA replication</keyword>
<dbReference type="Gene3D" id="3.30.342.10">
    <property type="entry name" value="DNA Polymerase, chain B, domain 1"/>
    <property type="match status" value="1"/>
</dbReference>
<protein>
    <recommendedName>
        <fullName evidence="13">DNA polymerase</fullName>
        <ecNumber evidence="13">2.7.7.7</ecNumber>
    </recommendedName>
</protein>
<dbReference type="Proteomes" id="UP001549921">
    <property type="component" value="Unassembled WGS sequence"/>
</dbReference>
<dbReference type="PANTHER" id="PTHR45812:SF1">
    <property type="entry name" value="DNA POLYMERASE ZETA CATALYTIC SUBUNIT"/>
    <property type="match status" value="1"/>
</dbReference>
<evidence type="ECO:0000313" key="19">
    <source>
        <dbReference type="EMBL" id="KAL0832593.1"/>
    </source>
</evidence>
<sequence>MSNQNSISSINPEFSLRIVVCDHYLTKPTPGLDVIYSDFRGADIKQVPVLRIFGPSADGHKACLHIHGVFPYFYIPCPTSNPEPQFLYQIAASLDKALNIALKQATSTTQHVYKISLVKGLPFYGFHDKDHLFLKVFLYSPNLIKQAVELCSNGAILGQTFQPHESHLNFTLQFFIDFNLFGMSNIDLQRVIFRKTGISQDSNDPRNSFEEAGLKPESICFYEADCVASHIINRQRVGKGDGIENPGLEEVWKQEIERRKQLNMSIASKSLSQGRIGAEETESHYKFEQMFLIKSSGSIDKPVIIESENKKDLEQVYYPAESLEGTQLFDAVDVSIHLPENKERLSLGLSQTFRKDFDETLVDEMDETIVDESVALNSSLSLHYSQVLLNSEDMDLVDMLQDMDEKPVEEDSVMGTPANADEDKDNESDDAEYSQIFNDDTIIMDPYKSKDGDDDSSPTWNDSFWDGANIPQLDGTCDDDHVKKVRKRKMRSLKLGLSKPKSKKKPVSNNAEDQSQSNIDVSELDEINVSRDTIDSISSLHLKKSVKVEPHSVIDNATDCDLKDINVQDESLLDLVNKVTVKHELKVADAYDIQNKYFPEAGTSNANVIVEKHNVDISLNMSCDSSIDDDDEKRLGIMSFYNTSKFNISLDKTLENSIITAENCTPTEEKNYVEVIERNDTETKLFDQNCLISSSQCTVLTSKIRPPTKNYIISSLENYSIPKMRNPMPYYSDPNDVGDKVEIGQLILKLQSKSSRDQKAFDKVLDTTSIEEWRQLLFLQTNEMTDECSKPDGLKKLLSGNKQYILEPFKKPPTTNQVKKYLETRGNDVKDETITNHDEISKNVDELDNSQVIGLNDEIENSISLESNEKDKTVQEQSSLQITMQPDGSFLCFGSGDQKENIPETPIVEVDYLTIMLTEVHTSVRGDLHPDPAIDAIQAIFVMVTNDCPPNSFLTKTIKEILVVDNSETPKFLDRCVFGVPVTYVNSEYEILEKVIELVKKHDPDIMCGYEIEMNSWGYILERAQLLGMEVVKEISRITEKYRQKRWRSEDNELEGRVIGRVTFNVWRLFRHELALSSYSFENCMYEVLKERVPKYSCAQLAEWWTHESRILRWIPVEYYMTRLTGTVRMLEKLDIINRTSELARLFGLQWWEVLSRGSQFRVESLMLRAARPLNLIALSPTVRQRAAMRAPECLPLIFEPESRFYSDPVIVLDFQSLYPSMMIAYNYCFSTCIGRVQSINGDTAYEFGAWRLRIPKAKLEALVKNGLVHWSPVGVGFVKPSVRRGVLPALLRRILAARQAVKKSMKQQTDEAVKKAMHSRQLGLKLIANVTYGYTAANFSGRMPCIEVGDSVVAKGRETLQRAIRLVQNNAQWNAKVVYGDTDSMFVVVPGGTRAEAFAIGQQIADAVTADNPSPVALKLEKVYQPCILQTKKRYVGYMYESPDQEKPVYEAKGIETVRRDGCPAGVKLLQRSLCELFESGDMSRVKRLVTSTLAKLIDGSLPLPELFFTREYHGPAGYRPGAVAPPNEIAKRIASRDRRAVPRTGERVFWLVSGGAPGTPLVRLARTPRELAKAPVEPHVAYYAARVLLPPLHRCLSLLGADVFHWWRELGHTRATTARAACGGIARYMWRVRCARCGAPAPAPVCARCLNAHDIAARLHVAQTSVYNCDTICRSCCGHAQSDQCENTECALFWRRLTARHKLSEERGIAAGLPPELLTERLDF</sequence>
<evidence type="ECO:0000256" key="14">
    <source>
        <dbReference type="SAM" id="MobiDB-lite"/>
    </source>
</evidence>
<keyword evidence="3 13" id="KW-0808">Transferase</keyword>
<comment type="similarity">
    <text evidence="2 13">Belongs to the DNA polymerase type-B family.</text>
</comment>
<comment type="catalytic activity">
    <reaction evidence="12 13">
        <text>DNA(n) + a 2'-deoxyribonucleoside 5'-triphosphate = DNA(n+1) + diphosphate</text>
        <dbReference type="Rhea" id="RHEA:22508"/>
        <dbReference type="Rhea" id="RHEA-COMP:17339"/>
        <dbReference type="Rhea" id="RHEA-COMP:17340"/>
        <dbReference type="ChEBI" id="CHEBI:33019"/>
        <dbReference type="ChEBI" id="CHEBI:61560"/>
        <dbReference type="ChEBI" id="CHEBI:173112"/>
        <dbReference type="EC" id="2.7.7.7"/>
    </reaction>
</comment>
<evidence type="ECO:0000259" key="17">
    <source>
        <dbReference type="Pfam" id="PF24055"/>
    </source>
</evidence>
<evidence type="ECO:0000256" key="6">
    <source>
        <dbReference type="ARBA" id="ARBA00022763"/>
    </source>
</evidence>
<feature type="domain" description="DNA polymerase zeta catalytic subunit N-terminal" evidence="18">
    <location>
        <begin position="13"/>
        <end position="67"/>
    </location>
</feature>
<reference evidence="19 20" key="1">
    <citation type="submission" date="2024-06" db="EMBL/GenBank/DDBJ databases">
        <title>A chromosome-level genome assembly of beet webworm, Loxostege sticticalis.</title>
        <authorList>
            <person name="Zhang Y."/>
        </authorList>
    </citation>
    <scope>NUCLEOTIDE SEQUENCE [LARGE SCALE GENOMIC DNA]</scope>
    <source>
        <strain evidence="19">AQ028</strain>
        <tissue evidence="19">Male pupae</tissue>
    </source>
</reference>
<evidence type="ECO:0000256" key="3">
    <source>
        <dbReference type="ARBA" id="ARBA00022679"/>
    </source>
</evidence>
<dbReference type="GO" id="GO:0051536">
    <property type="term" value="F:iron-sulfur cluster binding"/>
    <property type="evidence" value="ECO:0007669"/>
    <property type="project" value="UniProtKB-KW"/>
</dbReference>
<dbReference type="Gene3D" id="3.90.1600.10">
    <property type="entry name" value="Palm domain of DNA polymerase"/>
    <property type="match status" value="1"/>
</dbReference>
<dbReference type="SUPFAM" id="SSF56672">
    <property type="entry name" value="DNA/RNA polymerases"/>
    <property type="match status" value="1"/>
</dbReference>
<feature type="compositionally biased region" description="Acidic residues" evidence="14">
    <location>
        <begin position="420"/>
        <end position="432"/>
    </location>
</feature>
<dbReference type="InterPro" id="IPR006134">
    <property type="entry name" value="DNA-dir_DNA_pol_B_multi_dom"/>
</dbReference>
<feature type="domain" description="DNA-directed DNA polymerase family B exonuclease" evidence="16">
    <location>
        <begin position="901"/>
        <end position="1081"/>
    </location>
</feature>
<dbReference type="Gene3D" id="3.30.420.10">
    <property type="entry name" value="Ribonuclease H-like superfamily/Ribonuclease H"/>
    <property type="match status" value="1"/>
</dbReference>
<dbReference type="InterPro" id="IPR006133">
    <property type="entry name" value="DNA-dir_DNA_pol_B_exonuc"/>
</dbReference>
<dbReference type="SMART" id="SM00486">
    <property type="entry name" value="POLBc"/>
    <property type="match status" value="1"/>
</dbReference>
<feature type="region of interest" description="Disordered" evidence="14">
    <location>
        <begin position="495"/>
        <end position="519"/>
    </location>
</feature>
<dbReference type="EC" id="2.7.7.7" evidence="13"/>
<keyword evidence="6" id="KW-0227">DNA damage</keyword>
<dbReference type="InterPro" id="IPR030559">
    <property type="entry name" value="PolZ_Rev3"/>
</dbReference>
<dbReference type="GO" id="GO:0003677">
    <property type="term" value="F:DNA binding"/>
    <property type="evidence" value="ECO:0007669"/>
    <property type="project" value="UniProtKB-KW"/>
</dbReference>
<keyword evidence="9" id="KW-0408">Iron</keyword>
<dbReference type="SUPFAM" id="SSF53098">
    <property type="entry name" value="Ribonuclease H-like"/>
    <property type="match status" value="1"/>
</dbReference>
<feature type="region of interest" description="Disordered" evidence="14">
    <location>
        <begin position="406"/>
        <end position="465"/>
    </location>
</feature>
<dbReference type="PRINTS" id="PR00106">
    <property type="entry name" value="DNAPOLB"/>
</dbReference>
<feature type="domain" description="DNA-directed DNA polymerase family B multifunctional" evidence="15">
    <location>
        <begin position="1150"/>
        <end position="1598"/>
    </location>
</feature>
<dbReference type="InterPro" id="IPR017964">
    <property type="entry name" value="DNA-dir_DNA_pol_B_CS"/>
</dbReference>
<organism evidence="19 20">
    <name type="scientific">Loxostege sticticalis</name>
    <name type="common">Beet webworm moth</name>
    <dbReference type="NCBI Taxonomy" id="481309"/>
    <lineage>
        <taxon>Eukaryota</taxon>
        <taxon>Metazoa</taxon>
        <taxon>Ecdysozoa</taxon>
        <taxon>Arthropoda</taxon>
        <taxon>Hexapoda</taxon>
        <taxon>Insecta</taxon>
        <taxon>Pterygota</taxon>
        <taxon>Neoptera</taxon>
        <taxon>Endopterygota</taxon>
        <taxon>Lepidoptera</taxon>
        <taxon>Glossata</taxon>
        <taxon>Ditrysia</taxon>
        <taxon>Pyraloidea</taxon>
        <taxon>Crambidae</taxon>
        <taxon>Pyraustinae</taxon>
        <taxon>Loxostege</taxon>
    </lineage>
</organism>
<dbReference type="InterPro" id="IPR023211">
    <property type="entry name" value="DNA_pol_palm_dom_sf"/>
</dbReference>
<dbReference type="GO" id="GO:0006260">
    <property type="term" value="P:DNA replication"/>
    <property type="evidence" value="ECO:0007669"/>
    <property type="project" value="UniProtKB-KW"/>
</dbReference>
<keyword evidence="10" id="KW-0411">Iron-sulfur</keyword>
<dbReference type="Pfam" id="PF03104">
    <property type="entry name" value="DNA_pol_B_exo1"/>
    <property type="match status" value="1"/>
</dbReference>
<evidence type="ECO:0000259" key="18">
    <source>
        <dbReference type="Pfam" id="PF24065"/>
    </source>
</evidence>
<dbReference type="InterPro" id="IPR043502">
    <property type="entry name" value="DNA/RNA_pol_sf"/>
</dbReference>
<evidence type="ECO:0000256" key="11">
    <source>
        <dbReference type="ARBA" id="ARBA00023204"/>
    </source>
</evidence>
<dbReference type="PROSITE" id="PS00116">
    <property type="entry name" value="DNA_POLYMERASE_B"/>
    <property type="match status" value="1"/>
</dbReference>
<dbReference type="FunFam" id="1.10.287.690:FF:000002">
    <property type="entry name" value="DNA polymerase zeta"/>
    <property type="match status" value="1"/>
</dbReference>
<dbReference type="FunFam" id="3.30.420.10:FF:000024">
    <property type="entry name" value="DNA polymerase zeta catalytic subunit"/>
    <property type="match status" value="1"/>
</dbReference>
<evidence type="ECO:0000259" key="15">
    <source>
        <dbReference type="Pfam" id="PF00136"/>
    </source>
</evidence>
<dbReference type="Pfam" id="PF24065">
    <property type="entry name" value="REV3_N"/>
    <property type="match status" value="1"/>
</dbReference>
<keyword evidence="13" id="KW-0238">DNA-binding</keyword>
<dbReference type="CDD" id="cd05534">
    <property type="entry name" value="POLBc_zeta"/>
    <property type="match status" value="1"/>
</dbReference>
<keyword evidence="5" id="KW-0479">Metal-binding</keyword>
<keyword evidence="4 13" id="KW-0548">Nucleotidyltransferase</keyword>
<evidence type="ECO:0000256" key="4">
    <source>
        <dbReference type="ARBA" id="ARBA00022695"/>
    </source>
</evidence>
<evidence type="ECO:0000256" key="7">
    <source>
        <dbReference type="ARBA" id="ARBA00022833"/>
    </source>
</evidence>
<dbReference type="InterPro" id="IPR012337">
    <property type="entry name" value="RNaseH-like_sf"/>
</dbReference>
<keyword evidence="11" id="KW-0234">DNA repair</keyword>
<proteinExistence type="inferred from homology"/>
<dbReference type="Pfam" id="PF00136">
    <property type="entry name" value="DNA_pol_B"/>
    <property type="match status" value="1"/>
</dbReference>
<dbReference type="GO" id="GO:0006281">
    <property type="term" value="P:DNA repair"/>
    <property type="evidence" value="ECO:0007669"/>
    <property type="project" value="UniProtKB-KW"/>
</dbReference>
<dbReference type="InterPro" id="IPR042087">
    <property type="entry name" value="DNA_pol_B_thumb"/>
</dbReference>
<keyword evidence="8 13" id="KW-0239">DNA-directed DNA polymerase</keyword>
<dbReference type="InterPro" id="IPR036397">
    <property type="entry name" value="RNaseH_sf"/>
</dbReference>
<evidence type="ECO:0000256" key="2">
    <source>
        <dbReference type="ARBA" id="ARBA00005755"/>
    </source>
</evidence>
<feature type="compositionally biased region" description="Polar residues" evidence="14">
    <location>
        <begin position="507"/>
        <end position="519"/>
    </location>
</feature>
<dbReference type="EMBL" id="JBEDNZ010000010">
    <property type="protein sequence ID" value="KAL0832593.1"/>
    <property type="molecule type" value="Genomic_DNA"/>
</dbReference>
<dbReference type="GO" id="GO:0003887">
    <property type="term" value="F:DNA-directed DNA polymerase activity"/>
    <property type="evidence" value="ECO:0007669"/>
    <property type="project" value="UniProtKB-KW"/>
</dbReference>
<evidence type="ECO:0000256" key="8">
    <source>
        <dbReference type="ARBA" id="ARBA00022932"/>
    </source>
</evidence>
<dbReference type="GO" id="GO:0046872">
    <property type="term" value="F:metal ion binding"/>
    <property type="evidence" value="ECO:0007669"/>
    <property type="project" value="UniProtKB-KW"/>
</dbReference>
<comment type="caution">
    <text evidence="19">The sequence shown here is derived from an EMBL/GenBank/DDBJ whole genome shotgun (WGS) entry which is preliminary data.</text>
</comment>
<dbReference type="GO" id="GO:0042575">
    <property type="term" value="C:DNA polymerase complex"/>
    <property type="evidence" value="ECO:0007669"/>
    <property type="project" value="UniProtKB-ARBA"/>
</dbReference>
<dbReference type="InterPro" id="IPR006172">
    <property type="entry name" value="DNA-dir_DNA_pol_B"/>
</dbReference>
<accession>A0ABD0T3J7</accession>
<comment type="cofactor">
    <cofactor evidence="1">
        <name>[4Fe-4S] cluster</name>
        <dbReference type="ChEBI" id="CHEBI:49883"/>
    </cofactor>
</comment>
<evidence type="ECO:0000313" key="20">
    <source>
        <dbReference type="Proteomes" id="UP001549921"/>
    </source>
</evidence>
<evidence type="ECO:0000256" key="1">
    <source>
        <dbReference type="ARBA" id="ARBA00001966"/>
    </source>
</evidence>
<dbReference type="PANTHER" id="PTHR45812">
    <property type="entry name" value="DNA POLYMERASE ZETA CATALYTIC SUBUNIT"/>
    <property type="match status" value="1"/>
</dbReference>
<evidence type="ECO:0000256" key="5">
    <source>
        <dbReference type="ARBA" id="ARBA00022723"/>
    </source>
</evidence>
<evidence type="ECO:0000256" key="12">
    <source>
        <dbReference type="ARBA" id="ARBA00049244"/>
    </source>
</evidence>
<dbReference type="Pfam" id="PF24055">
    <property type="entry name" value="POL3_N"/>
    <property type="match status" value="1"/>
</dbReference>